<dbReference type="AlphaFoldDB" id="A0AB36D589"/>
<evidence type="ECO:0000313" key="2">
    <source>
        <dbReference type="Proteomes" id="UP000548707"/>
    </source>
</evidence>
<organism evidence="1 2">
    <name type="scientific">Pseudomonas mandelii</name>
    <dbReference type="NCBI Taxonomy" id="75612"/>
    <lineage>
        <taxon>Bacteria</taxon>
        <taxon>Pseudomonadati</taxon>
        <taxon>Pseudomonadota</taxon>
        <taxon>Gammaproteobacteria</taxon>
        <taxon>Pseudomonadales</taxon>
        <taxon>Pseudomonadaceae</taxon>
        <taxon>Pseudomonas</taxon>
    </lineage>
</organism>
<protein>
    <submittedName>
        <fullName evidence="1">Uncharacterized protein</fullName>
    </submittedName>
</protein>
<dbReference type="RefSeq" id="WP_169857932.1">
    <property type="nucleotide sequence ID" value="NZ_JAAQXV010000008.1"/>
</dbReference>
<proteinExistence type="predicted"/>
<sequence>MKYILWVVLSGASPVASIHHAEYENLEACQYAAEQLKEEVGQGQLAVHTRCTPTKKTT</sequence>
<name>A0AB36D589_9PSED</name>
<dbReference type="EMBL" id="JAAQXV010000008">
    <property type="protein sequence ID" value="NMZ82161.1"/>
    <property type="molecule type" value="Genomic_DNA"/>
</dbReference>
<gene>
    <name evidence="1" type="ORF">HBO26_23005</name>
</gene>
<dbReference type="Proteomes" id="UP000548707">
    <property type="component" value="Unassembled WGS sequence"/>
</dbReference>
<evidence type="ECO:0000313" key="1">
    <source>
        <dbReference type="EMBL" id="NMZ82161.1"/>
    </source>
</evidence>
<accession>A0AB36D589</accession>
<comment type="caution">
    <text evidence="1">The sequence shown here is derived from an EMBL/GenBank/DDBJ whole genome shotgun (WGS) entry which is preliminary data.</text>
</comment>
<reference evidence="1 2" key="1">
    <citation type="journal article" date="2020" name="Front. Microbiol.">
        <title>Genetic Organization of the aprX-lipA2 Operon Affects the Proteolytic Potential of Pseudomonas Species in Milk.</title>
        <authorList>
            <person name="Maier C."/>
            <person name="Huptas C."/>
            <person name="von Neubeck M."/>
            <person name="Scherer S."/>
            <person name="Wenning M."/>
            <person name="Lucking G."/>
        </authorList>
    </citation>
    <scope>NUCLEOTIDE SEQUENCE [LARGE SCALE GENOMIC DNA]</scope>
    <source>
        <strain evidence="1 2">WS 5114</strain>
    </source>
</reference>